<dbReference type="eggNOG" id="COG1225">
    <property type="taxonomic scope" value="Bacteria"/>
</dbReference>
<dbReference type="Proteomes" id="UP000001887">
    <property type="component" value="Chromosome"/>
</dbReference>
<proteinExistence type="predicted"/>
<sequence precursor="true">MISTNFLRQKVLIGACLGWMLLGPAGAIYAGKYNPKLSIGDAAPALEGLEATDGKKYSLADFQEKRFVVLAFTCNTCPYAVDYEDRIAALAKKLTDAGDGVVLAINANQVEDDLLPAMKQRAEEKKFPFLYLHDATQQVAKSYGATYTPEFVVLDEHRKVVYLGAMDDSPDGKKIEKPYIDNVIAALRAGKSAEIAETPAVGCAVRYVRERRTKK</sequence>
<dbReference type="AlphaFoldDB" id="D2R2Q5"/>
<dbReference type="CDD" id="cd02969">
    <property type="entry name" value="PRX_like1"/>
    <property type="match status" value="1"/>
</dbReference>
<dbReference type="InterPro" id="IPR036249">
    <property type="entry name" value="Thioredoxin-like_sf"/>
</dbReference>
<keyword evidence="3" id="KW-1185">Reference proteome</keyword>
<dbReference type="InterPro" id="IPR047262">
    <property type="entry name" value="PRX-like1"/>
</dbReference>
<dbReference type="InterPro" id="IPR013740">
    <property type="entry name" value="Redoxin"/>
</dbReference>
<reference evidence="2 3" key="1">
    <citation type="journal article" date="2009" name="Stand. Genomic Sci.">
        <title>Complete genome sequence of Pirellula staleyi type strain (ATCC 27377).</title>
        <authorList>
            <person name="Clum A."/>
            <person name="Tindall B.J."/>
            <person name="Sikorski J."/>
            <person name="Ivanova N."/>
            <person name="Mavrommatis K."/>
            <person name="Lucas S."/>
            <person name="Glavina del Rio T."/>
            <person name="Nolan M."/>
            <person name="Chen F."/>
            <person name="Tice H."/>
            <person name="Pitluck S."/>
            <person name="Cheng J.F."/>
            <person name="Chertkov O."/>
            <person name="Brettin T."/>
            <person name="Han C."/>
            <person name="Detter J.C."/>
            <person name="Kuske C."/>
            <person name="Bruce D."/>
            <person name="Goodwin L."/>
            <person name="Ovchinikova G."/>
            <person name="Pati A."/>
            <person name="Mikhailova N."/>
            <person name="Chen A."/>
            <person name="Palaniappan K."/>
            <person name="Land M."/>
            <person name="Hauser L."/>
            <person name="Chang Y.J."/>
            <person name="Jeffries C.D."/>
            <person name="Chain P."/>
            <person name="Rohde M."/>
            <person name="Goker M."/>
            <person name="Bristow J."/>
            <person name="Eisen J.A."/>
            <person name="Markowitz V."/>
            <person name="Hugenholtz P."/>
            <person name="Kyrpides N.C."/>
            <person name="Klenk H.P."/>
            <person name="Lapidus A."/>
        </authorList>
    </citation>
    <scope>NUCLEOTIDE SEQUENCE [LARGE SCALE GENOMIC DNA]</scope>
    <source>
        <strain evidence="3">ATCC 27377 / DSM 6068 / ICPB 4128</strain>
    </source>
</reference>
<evidence type="ECO:0000313" key="2">
    <source>
        <dbReference type="EMBL" id="ADB16895.1"/>
    </source>
</evidence>
<evidence type="ECO:0000313" key="3">
    <source>
        <dbReference type="Proteomes" id="UP000001887"/>
    </source>
</evidence>
<dbReference type="PANTHER" id="PTHR43640:SF1">
    <property type="entry name" value="THIOREDOXIN-DEPENDENT PEROXIREDOXIN"/>
    <property type="match status" value="1"/>
</dbReference>
<dbReference type="GO" id="GO:0016491">
    <property type="term" value="F:oxidoreductase activity"/>
    <property type="evidence" value="ECO:0007669"/>
    <property type="project" value="InterPro"/>
</dbReference>
<accession>D2R2Q5</accession>
<protein>
    <submittedName>
        <fullName evidence="2">Alkyl hydroperoxide reductase/ Thiol specific antioxidant/ Mal allergen</fullName>
    </submittedName>
</protein>
<dbReference type="KEGG" id="psl:Psta_2224"/>
<dbReference type="PANTHER" id="PTHR43640">
    <property type="entry name" value="OS07G0260300 PROTEIN"/>
    <property type="match status" value="1"/>
</dbReference>
<name>D2R2Q5_PIRSD</name>
<dbReference type="EMBL" id="CP001848">
    <property type="protein sequence ID" value="ADB16895.1"/>
    <property type="molecule type" value="Genomic_DNA"/>
</dbReference>
<gene>
    <name evidence="2" type="ordered locus">Psta_2224</name>
</gene>
<dbReference type="SUPFAM" id="SSF52833">
    <property type="entry name" value="Thioredoxin-like"/>
    <property type="match status" value="1"/>
</dbReference>
<dbReference type="InterPro" id="IPR013766">
    <property type="entry name" value="Thioredoxin_domain"/>
</dbReference>
<dbReference type="Pfam" id="PF08534">
    <property type="entry name" value="Redoxin"/>
    <property type="match status" value="1"/>
</dbReference>
<dbReference type="Gene3D" id="3.40.30.10">
    <property type="entry name" value="Glutaredoxin"/>
    <property type="match status" value="1"/>
</dbReference>
<organism evidence="2 3">
    <name type="scientific">Pirellula staleyi (strain ATCC 27377 / DSM 6068 / ICPB 4128)</name>
    <name type="common">Pirella staleyi</name>
    <dbReference type="NCBI Taxonomy" id="530564"/>
    <lineage>
        <taxon>Bacteria</taxon>
        <taxon>Pseudomonadati</taxon>
        <taxon>Planctomycetota</taxon>
        <taxon>Planctomycetia</taxon>
        <taxon>Pirellulales</taxon>
        <taxon>Pirellulaceae</taxon>
        <taxon>Pirellula</taxon>
    </lineage>
</organism>
<evidence type="ECO:0000259" key="1">
    <source>
        <dbReference type="PROSITE" id="PS51352"/>
    </source>
</evidence>
<dbReference type="HOGENOM" id="CLU_076204_2_1_0"/>
<dbReference type="PROSITE" id="PS51352">
    <property type="entry name" value="THIOREDOXIN_2"/>
    <property type="match status" value="1"/>
</dbReference>
<feature type="domain" description="Thioredoxin" evidence="1">
    <location>
        <begin position="37"/>
        <end position="189"/>
    </location>
</feature>